<feature type="domain" description="Response regulatory" evidence="6">
    <location>
        <begin position="1684"/>
        <end position="1813"/>
    </location>
</feature>
<dbReference type="InterPro" id="IPR001789">
    <property type="entry name" value="Sig_transdc_resp-reg_receiver"/>
</dbReference>
<dbReference type="Gene3D" id="3.30.450.20">
    <property type="entry name" value="PAS domain"/>
    <property type="match status" value="1"/>
</dbReference>
<evidence type="ECO:0000313" key="9">
    <source>
        <dbReference type="Proteomes" id="UP001388673"/>
    </source>
</evidence>
<comment type="caution">
    <text evidence="8">The sequence shown here is derived from an EMBL/GenBank/DDBJ whole genome shotgun (WGS) entry which is preliminary data.</text>
</comment>
<accession>A0AAW0YZ82</accession>
<dbReference type="InterPro" id="IPR036890">
    <property type="entry name" value="HATPase_C_sf"/>
</dbReference>
<dbReference type="Pfam" id="PF13188">
    <property type="entry name" value="PAS_8"/>
    <property type="match status" value="1"/>
</dbReference>
<feature type="region of interest" description="Disordered" evidence="4">
    <location>
        <begin position="292"/>
        <end position="335"/>
    </location>
</feature>
<dbReference type="SUPFAM" id="SSF47384">
    <property type="entry name" value="Homodimeric domain of signal transducing histidine kinase"/>
    <property type="match status" value="2"/>
</dbReference>
<dbReference type="GO" id="GO:0000155">
    <property type="term" value="F:phosphorelay sensor kinase activity"/>
    <property type="evidence" value="ECO:0007669"/>
    <property type="project" value="InterPro"/>
</dbReference>
<dbReference type="FunFam" id="1.10.287.130:FF:000045">
    <property type="entry name" value="Two-component system sensor histidine kinase/response regulator"/>
    <property type="match status" value="1"/>
</dbReference>
<dbReference type="FunFam" id="3.40.50.2300:FF:000307">
    <property type="entry name" value="Receptor-like histidine kinase BpdS"/>
    <property type="match status" value="1"/>
</dbReference>
<dbReference type="FunFam" id="3.40.50.2300:FF:000230">
    <property type="entry name" value="Unplaced genomic scaffold supercont1.240, whole genome shotgun sequence"/>
    <property type="match status" value="1"/>
</dbReference>
<organism evidence="8 9">
    <name type="scientific">Kwoniella newhampshirensis</name>
    <dbReference type="NCBI Taxonomy" id="1651941"/>
    <lineage>
        <taxon>Eukaryota</taxon>
        <taxon>Fungi</taxon>
        <taxon>Dikarya</taxon>
        <taxon>Basidiomycota</taxon>
        <taxon>Agaricomycotina</taxon>
        <taxon>Tremellomycetes</taxon>
        <taxon>Tremellales</taxon>
        <taxon>Cryptococcaceae</taxon>
        <taxon>Kwoniella</taxon>
    </lineage>
</organism>
<evidence type="ECO:0000256" key="3">
    <source>
        <dbReference type="SAM" id="Coils"/>
    </source>
</evidence>
<protein>
    <submittedName>
        <fullName evidence="8">Uncharacterized protein</fullName>
    </submittedName>
</protein>
<evidence type="ECO:0000256" key="4">
    <source>
        <dbReference type="SAM" id="MobiDB-lite"/>
    </source>
</evidence>
<dbReference type="InterPro" id="IPR036097">
    <property type="entry name" value="HisK_dim/P_sf"/>
</dbReference>
<dbReference type="SMART" id="SM00091">
    <property type="entry name" value="PAS"/>
    <property type="match status" value="1"/>
</dbReference>
<keyword evidence="1 2" id="KW-0597">Phosphoprotein</keyword>
<dbReference type="KEGG" id="kne:92180664"/>
<feature type="domain" description="Histidine kinase" evidence="5">
    <location>
        <begin position="807"/>
        <end position="1028"/>
    </location>
</feature>
<feature type="domain" description="Histidine kinase" evidence="5">
    <location>
        <begin position="1383"/>
        <end position="1645"/>
    </location>
</feature>
<dbReference type="Proteomes" id="UP001388673">
    <property type="component" value="Unassembled WGS sequence"/>
</dbReference>
<dbReference type="SMART" id="SM00448">
    <property type="entry name" value="REC"/>
    <property type="match status" value="2"/>
</dbReference>
<reference evidence="8 9" key="1">
    <citation type="journal article" date="2024" name="bioRxiv">
        <title>Comparative genomics of Cryptococcus and Kwoniella reveals pathogenesis evolution and contrasting karyotype dynamics via intercentromeric recombination or chromosome fusion.</title>
        <authorList>
            <person name="Coelho M.A."/>
            <person name="David-Palma M."/>
            <person name="Shea T."/>
            <person name="Bowers K."/>
            <person name="McGinley-Smith S."/>
            <person name="Mohammad A.W."/>
            <person name="Gnirke A."/>
            <person name="Yurkov A.M."/>
            <person name="Nowrousian M."/>
            <person name="Sun S."/>
            <person name="Cuomo C.A."/>
            <person name="Heitman J."/>
        </authorList>
    </citation>
    <scope>NUCLEOTIDE SEQUENCE [LARGE SCALE GENOMIC DNA]</scope>
    <source>
        <strain evidence="8 9">CBS 13917</strain>
    </source>
</reference>
<gene>
    <name evidence="8" type="ORF">IAR55_003406</name>
</gene>
<dbReference type="EMBL" id="JBCAWK010000006">
    <property type="protein sequence ID" value="KAK8854667.1"/>
    <property type="molecule type" value="Genomic_DNA"/>
</dbReference>
<dbReference type="RefSeq" id="XP_066802905.1">
    <property type="nucleotide sequence ID" value="XM_066946513.1"/>
</dbReference>
<dbReference type="CDD" id="cd17546">
    <property type="entry name" value="REC_hyHK_CKI1_RcsC-like"/>
    <property type="match status" value="1"/>
</dbReference>
<dbReference type="Gene3D" id="3.40.50.2300">
    <property type="match status" value="2"/>
</dbReference>
<feature type="region of interest" description="Disordered" evidence="4">
    <location>
        <begin position="1651"/>
        <end position="1670"/>
    </location>
</feature>
<dbReference type="Pfam" id="PF00512">
    <property type="entry name" value="HisKA"/>
    <property type="match status" value="1"/>
</dbReference>
<dbReference type="PROSITE" id="PS50112">
    <property type="entry name" value="PAS"/>
    <property type="match status" value="1"/>
</dbReference>
<dbReference type="InterPro" id="IPR004358">
    <property type="entry name" value="Sig_transdc_His_kin-like_C"/>
</dbReference>
<dbReference type="InterPro" id="IPR035965">
    <property type="entry name" value="PAS-like_dom_sf"/>
</dbReference>
<dbReference type="Pfam" id="PF00072">
    <property type="entry name" value="Response_reg"/>
    <property type="match status" value="2"/>
</dbReference>
<feature type="modified residue" description="4-aspartylphosphate" evidence="2">
    <location>
        <position position="1154"/>
    </location>
</feature>
<evidence type="ECO:0000259" key="7">
    <source>
        <dbReference type="PROSITE" id="PS50112"/>
    </source>
</evidence>
<dbReference type="Gene3D" id="3.30.565.10">
    <property type="entry name" value="Histidine kinase-like ATPase, C-terminal domain"/>
    <property type="match status" value="2"/>
</dbReference>
<feature type="domain" description="PAS" evidence="7">
    <location>
        <begin position="1237"/>
        <end position="1278"/>
    </location>
</feature>
<feature type="coiled-coil region" evidence="3">
    <location>
        <begin position="1351"/>
        <end position="1380"/>
    </location>
</feature>
<evidence type="ECO:0000259" key="5">
    <source>
        <dbReference type="PROSITE" id="PS50109"/>
    </source>
</evidence>
<feature type="region of interest" description="Disordered" evidence="4">
    <location>
        <begin position="1063"/>
        <end position="1094"/>
    </location>
</feature>
<dbReference type="InterPro" id="IPR003661">
    <property type="entry name" value="HisK_dim/P_dom"/>
</dbReference>
<dbReference type="Pfam" id="PF02518">
    <property type="entry name" value="HATPase_c"/>
    <property type="match status" value="2"/>
</dbReference>
<dbReference type="PROSITE" id="PS50110">
    <property type="entry name" value="RESPONSE_REGULATORY"/>
    <property type="match status" value="2"/>
</dbReference>
<evidence type="ECO:0000259" key="6">
    <source>
        <dbReference type="PROSITE" id="PS50110"/>
    </source>
</evidence>
<feature type="modified residue" description="4-aspartylphosphate" evidence="2">
    <location>
        <position position="1743"/>
    </location>
</feature>
<feature type="compositionally biased region" description="Polar residues" evidence="4">
    <location>
        <begin position="309"/>
        <end position="335"/>
    </location>
</feature>
<dbReference type="InterPro" id="IPR000014">
    <property type="entry name" value="PAS"/>
</dbReference>
<dbReference type="PANTHER" id="PTHR43547">
    <property type="entry name" value="TWO-COMPONENT HISTIDINE KINASE"/>
    <property type="match status" value="1"/>
</dbReference>
<name>A0AAW0YZ82_9TREE</name>
<dbReference type="InterPro" id="IPR005467">
    <property type="entry name" value="His_kinase_dom"/>
</dbReference>
<sequence>MSDERNIDLSNLPRDYLEAYPYPAFVLVVPIPLTSDSEETDGYLSPSVDRAAPFTRTEDVSLQPFDVVWCNKKWTNLTQGKPLLECLNTKGARELGDWISEARDFEKAVGVGSSNRTPQFPSAPPTIAGFPDYSLTSHSTVTEPAGTTQALKDQREQIVRGIRSPLPSPPAGFWEMERPYEDRFIRSEGSSISDVDSIGIVVEGANLSHPCPPTLTLELVRPGKVTLELNKTNMPVWKTGLGGLSSQMNTHSFAIITTTPRSALVLNHDPEDTSPAINGAAGNTKLGVEEKAVRPSTVRAITEPKATTLAPSTSTPENGPSRPNASVLNSESHMDSNSTIIASHDTNSTDPLALGGKSSRALMFSSDGTVIRPGRKVSGLQVDGLSADVEVLMETTDWAKTSLGPRDTWPQSLKTIVGLVLNYPHSCCLWWGPDLTLIYNEVYAQTIHKHPQLFGMSGPVAWAELWTSLGPISQLVLNGTPVWKEDDFLLFKQLGEKDRTFEEYHTWMWVPVVQEDGTIGGLWNATIATTSKVLTERRLAAVREMGQRTSIARTMGEFDEAVIEILTASAKDAPFAALYHVDPAIPKKAKDGPNSAQITKNDSDRVKVEVRLAGAIGIPENHPSTPRSISLTLRERKQSTAASFAQGVATSPTLSMTSSLSSAVPSLPLLDTDPLNAQRIFQWPVREALQSRRLVMVEDCSSLIQDFPIRVWDELPNSAVVVPISNDSDDGIPSAVLVLGLNVRRPFDEDYESFIVSDSLLISLNPVTQANERNSMCIAAVRSYEAERQRIDELAALDRAKSLLFSNVSHELRTPLTLVAGPLDDLLHETKDGPKKEMLLMARRNVRRLTRLVSTLMDVSRLEAGRLKGTFRPVNLGVLTEDLTDLFRAAIERAKLQYVVKCDRTLRDVYVDPEHWEKIMFNLIGNAMKYTMKGYVHVILYYTQHEAILEVRDSGVGIPASDINLVGERFHRVQSVSRSHEGTGIGLALIKELIKLHGGVLEIDSVTLQESTNGSHGSTFRVRIPLGSDHLALEAIETGKIENVARSTYGQGMVDEAMQWTGDRETTSSIASSDESGTGGVSSTNSSGQSSRGFDPSTLYFEKTDVILIVDDSSDTRKYLHTIFAQYCTIVEARDGMEALQLCQKRLPNLIITDVMMPNLDGFGLLAALKESRTLRVIPVIMLTARGGDDSKVEGILAGADDYLAKPFNAREIVARAHMQLQLGKKRKHLEDAFEARTAELRAITEYSPVGIFRATEDGQVTFANSAWYEMSGYPYDQPVTNWIDYVAETDRRAISIFWEDCLTSDQVTMSGDWRYEKGRWVNVKVIRLDLIQSGLQGVLGCVTDITERKMHEQSQRLRVAEAEQRRMEAEEAKRQQELLIDITSHEIRNPISSLMQMIKTNLLSLQEQLEMVIVQQKPFVPTRQLLNNIDEDLEALESIYQCGLTQERISNDVLSLGRIQLEMFDIEVDMQKEAQKVVSIFQNEARMKRIALSVKWGDGIEKLGMSIIKTDPVRLNQIITNLLSNAIRFTSTSDVREIELQADLSLEPPAGRSCVPPHPPHKPEDLKDDVPIYLYMGVKDSGPGMSEAELELLFQRFSQVSPKTHTIFGGSGLGLFVCRMGGRIDVISEKGQGSTFRFFIEARTCRTSVKPETEPGAKRGGKVKPSSKNRDMAKFFGMSRKPHVLIVEDNLINQTVLARQLKHCNLTCEVANNGLEALEKIKVASAVDRKNDAQFFDCVLMDLEMPVMDGLTAVRHVREEEADGNLVKNLIIALTGNARQGQIDEAKASGMDEVVIKPYRLDDLLQKIEDMMKIRAKQEEDVEDDQ</sequence>
<dbReference type="NCBIfam" id="TIGR00229">
    <property type="entry name" value="sensory_box"/>
    <property type="match status" value="1"/>
</dbReference>
<dbReference type="PROSITE" id="PS50109">
    <property type="entry name" value="HIS_KIN"/>
    <property type="match status" value="2"/>
</dbReference>
<evidence type="ECO:0000256" key="1">
    <source>
        <dbReference type="ARBA" id="ARBA00022553"/>
    </source>
</evidence>
<keyword evidence="3" id="KW-0175">Coiled coil</keyword>
<keyword evidence="9" id="KW-1185">Reference proteome</keyword>
<dbReference type="CDD" id="cd00130">
    <property type="entry name" value="PAS"/>
    <property type="match status" value="1"/>
</dbReference>
<dbReference type="SMART" id="SM00387">
    <property type="entry name" value="HATPase_c"/>
    <property type="match status" value="2"/>
</dbReference>
<dbReference type="InterPro" id="IPR011006">
    <property type="entry name" value="CheY-like_superfamily"/>
</dbReference>
<dbReference type="SUPFAM" id="SSF52172">
    <property type="entry name" value="CheY-like"/>
    <property type="match status" value="2"/>
</dbReference>
<feature type="compositionally biased region" description="Low complexity" evidence="4">
    <location>
        <begin position="1081"/>
        <end position="1093"/>
    </location>
</feature>
<dbReference type="SUPFAM" id="SSF55785">
    <property type="entry name" value="PYP-like sensor domain (PAS domain)"/>
    <property type="match status" value="1"/>
</dbReference>
<proteinExistence type="predicted"/>
<feature type="domain" description="Response regulatory" evidence="6">
    <location>
        <begin position="1106"/>
        <end position="1221"/>
    </location>
</feature>
<dbReference type="SUPFAM" id="SSF55874">
    <property type="entry name" value="ATPase domain of HSP90 chaperone/DNA topoisomerase II/histidine kinase"/>
    <property type="match status" value="2"/>
</dbReference>
<dbReference type="GeneID" id="92180664"/>
<dbReference type="Gene3D" id="1.10.287.130">
    <property type="match status" value="2"/>
</dbReference>
<dbReference type="PRINTS" id="PR00344">
    <property type="entry name" value="BCTRLSENSOR"/>
</dbReference>
<evidence type="ECO:0000313" key="8">
    <source>
        <dbReference type="EMBL" id="KAK8854667.1"/>
    </source>
</evidence>
<dbReference type="CDD" id="cd00082">
    <property type="entry name" value="HisKA"/>
    <property type="match status" value="2"/>
</dbReference>
<dbReference type="SMART" id="SM00388">
    <property type="entry name" value="HisKA"/>
    <property type="match status" value="2"/>
</dbReference>
<dbReference type="InterPro" id="IPR003594">
    <property type="entry name" value="HATPase_dom"/>
</dbReference>
<evidence type="ECO:0000256" key="2">
    <source>
        <dbReference type="PROSITE-ProRule" id="PRU00169"/>
    </source>
</evidence>
<dbReference type="PANTHER" id="PTHR43547:SF2">
    <property type="entry name" value="HYBRID SIGNAL TRANSDUCTION HISTIDINE KINASE C"/>
    <property type="match status" value="1"/>
</dbReference>